<evidence type="ECO:0000313" key="2">
    <source>
        <dbReference type="Proteomes" id="UP001061070"/>
    </source>
</evidence>
<evidence type="ECO:0000313" key="1">
    <source>
        <dbReference type="EMBL" id="GBR09905.1"/>
    </source>
</evidence>
<dbReference type="GO" id="GO:0032259">
    <property type="term" value="P:methylation"/>
    <property type="evidence" value="ECO:0007669"/>
    <property type="project" value="UniProtKB-KW"/>
</dbReference>
<dbReference type="Proteomes" id="UP001061070">
    <property type="component" value="Unassembled WGS sequence"/>
</dbReference>
<dbReference type="Gene3D" id="3.40.50.150">
    <property type="entry name" value="Vaccinia Virus protein VP39"/>
    <property type="match status" value="1"/>
</dbReference>
<dbReference type="InterPro" id="IPR029063">
    <property type="entry name" value="SAM-dependent_MTases_sf"/>
</dbReference>
<keyword evidence="1" id="KW-0808">Transferase</keyword>
<dbReference type="GO" id="GO:0008168">
    <property type="term" value="F:methyltransferase activity"/>
    <property type="evidence" value="ECO:0007669"/>
    <property type="project" value="UniProtKB-KW"/>
</dbReference>
<dbReference type="CDD" id="cd02440">
    <property type="entry name" value="AdoMet_MTases"/>
    <property type="match status" value="1"/>
</dbReference>
<gene>
    <name evidence="1" type="ORF">AA0228_0848</name>
</gene>
<keyword evidence="2" id="KW-1185">Reference proteome</keyword>
<reference evidence="1" key="1">
    <citation type="submission" date="2013-04" db="EMBL/GenBank/DDBJ databases">
        <title>The genome sequencing project of 58 acetic acid bacteria.</title>
        <authorList>
            <person name="Okamoto-Kainuma A."/>
            <person name="Ishikawa M."/>
            <person name="Umino S."/>
            <person name="Koizumi Y."/>
            <person name="Shiwa Y."/>
            <person name="Yoshikawa H."/>
            <person name="Matsutani M."/>
            <person name="Matsushita K."/>
        </authorList>
    </citation>
    <scope>NUCLEOTIDE SEQUENCE</scope>
    <source>
        <strain evidence="1">NRIC 0228</strain>
    </source>
</reference>
<name>A0ABQ0Q9F5_9PROT</name>
<sequence>MSNETWKADIFESLFQRHPDPWGFESSPYEEKKLRHVLQCLPSFPISFAVELGCAIGVGTLALARRCERVLGVDASKTALDMAMRRCKEQKQVRFLKAFLPAEYPVSEAADCDFILISEVLYFLNSADIQKLAVLVTQSLVTNGSILIVNWTGLTDTPCTGDEAAECFIRACHEQSWRPDLTERGEGYRIDRLSFARGHQKQDAPAV</sequence>
<keyword evidence="1" id="KW-0489">Methyltransferase</keyword>
<accession>A0ABQ0Q9F5</accession>
<dbReference type="SUPFAM" id="SSF53335">
    <property type="entry name" value="S-adenosyl-L-methionine-dependent methyltransferases"/>
    <property type="match status" value="1"/>
</dbReference>
<protein>
    <submittedName>
        <fullName evidence="1">SAM-dependent methyltransferase</fullName>
    </submittedName>
</protein>
<organism evidence="1 2">
    <name type="scientific">Gluconobacter frateurii NRIC 0228</name>
    <dbReference type="NCBI Taxonomy" id="1307946"/>
    <lineage>
        <taxon>Bacteria</taxon>
        <taxon>Pseudomonadati</taxon>
        <taxon>Pseudomonadota</taxon>
        <taxon>Alphaproteobacteria</taxon>
        <taxon>Acetobacterales</taxon>
        <taxon>Acetobacteraceae</taxon>
        <taxon>Gluconobacter</taxon>
    </lineage>
</organism>
<dbReference type="EMBL" id="BAQW01000004">
    <property type="protein sequence ID" value="GBR09905.1"/>
    <property type="molecule type" value="Genomic_DNA"/>
</dbReference>
<proteinExistence type="predicted"/>
<dbReference type="InterPro" id="IPR008715">
    <property type="entry name" value="SAM-MeTfrase_NodS-like"/>
</dbReference>
<comment type="caution">
    <text evidence="1">The sequence shown here is derived from an EMBL/GenBank/DDBJ whole genome shotgun (WGS) entry which is preliminary data.</text>
</comment>
<dbReference type="Pfam" id="PF05401">
    <property type="entry name" value="NodS"/>
    <property type="match status" value="1"/>
</dbReference>